<dbReference type="VEuPathDB" id="VectorBase:PPAPM1_011389"/>
<dbReference type="VEuPathDB" id="VectorBase:PPAI003510"/>
<keyword evidence="7" id="KW-0808">Transferase</keyword>
<keyword evidence="6" id="KW-0723">Serine/threonine-protein kinase</keyword>
<dbReference type="GO" id="GO:0005737">
    <property type="term" value="C:cytoplasm"/>
    <property type="evidence" value="ECO:0007669"/>
    <property type="project" value="UniProtKB-SubCell"/>
</dbReference>
<sequence>MAETSGGCSSAEPLPPAKTPTTNNNNNNEDKKIVVIGDSPRGAVRFVRKSLENTGNSLVNRAFYDNDTTETEYTRNLDDNIEILSQEAENLEAKFKKTEERLVQYGPIFDPERFVEQQTKTEATDDKDLGVNISPCKRFFKLNEEIGRGSFKTVFRGFDAHNGVDVAWCELLDKKVNKIERQRFKEEADMLKNLQHPNIVRFYNCWEETVGKRKNIVLVTELMLSGTLKAYLRRFKKINPKVLKSWCRQILKGLSFLHSRTPPIIHRDLKCDNIFITGTTGSVKIGDLGLATLKNRSFAKSVIGTPEFMAPEMYEEHYDEGVDVYAFGMCMLEMSTSEYPYSECSGPAQIYKKVTSGIKPASLEKVENPEVREIIESCIQVKKEERPSCKDLLN</sequence>
<comment type="catalytic activity">
    <reaction evidence="12">
        <text>L-threonyl-[protein] + ATP = O-phospho-L-threonyl-[protein] + ADP + H(+)</text>
        <dbReference type="Rhea" id="RHEA:46608"/>
        <dbReference type="Rhea" id="RHEA-COMP:11060"/>
        <dbReference type="Rhea" id="RHEA-COMP:11605"/>
        <dbReference type="ChEBI" id="CHEBI:15378"/>
        <dbReference type="ChEBI" id="CHEBI:30013"/>
        <dbReference type="ChEBI" id="CHEBI:30616"/>
        <dbReference type="ChEBI" id="CHEBI:61977"/>
        <dbReference type="ChEBI" id="CHEBI:456216"/>
        <dbReference type="EC" id="2.7.11.1"/>
    </reaction>
</comment>
<dbReference type="GO" id="GO:0005524">
    <property type="term" value="F:ATP binding"/>
    <property type="evidence" value="ECO:0007669"/>
    <property type="project" value="UniProtKB-KW"/>
</dbReference>
<evidence type="ECO:0000259" key="17">
    <source>
        <dbReference type="PROSITE" id="PS50011"/>
    </source>
</evidence>
<evidence type="ECO:0000313" key="18">
    <source>
        <dbReference type="EnsemblMetazoa" id="PPAI003510-PA"/>
    </source>
</evidence>
<evidence type="ECO:0000256" key="4">
    <source>
        <dbReference type="ARBA" id="ARBA00022473"/>
    </source>
</evidence>
<evidence type="ECO:0000256" key="16">
    <source>
        <dbReference type="SAM" id="MobiDB-lite"/>
    </source>
</evidence>
<dbReference type="GO" id="GO:0004674">
    <property type="term" value="F:protein serine/threonine kinase activity"/>
    <property type="evidence" value="ECO:0007669"/>
    <property type="project" value="UniProtKB-KW"/>
</dbReference>
<dbReference type="InterPro" id="IPR011009">
    <property type="entry name" value="Kinase-like_dom_sf"/>
</dbReference>
<keyword evidence="11 15" id="KW-0175">Coiled coil</keyword>
<dbReference type="CDD" id="cd13983">
    <property type="entry name" value="STKc_WNK"/>
    <property type="match status" value="1"/>
</dbReference>
<feature type="domain" description="Protein kinase" evidence="17">
    <location>
        <begin position="140"/>
        <end position="394"/>
    </location>
</feature>
<dbReference type="GO" id="GO:0006884">
    <property type="term" value="P:cell volume homeostasis"/>
    <property type="evidence" value="ECO:0007669"/>
    <property type="project" value="UniProtKB-ARBA"/>
</dbReference>
<dbReference type="FunFam" id="3.30.200.20:FF:001054">
    <property type="entry name" value="Serine/threonine-protein kinase WNK1"/>
    <property type="match status" value="1"/>
</dbReference>
<dbReference type="PANTHER" id="PTHR13902">
    <property type="entry name" value="SERINE/THREONINE-PROTEIN KINASE WNK WITH NO LYSINE -RELATED"/>
    <property type="match status" value="1"/>
</dbReference>
<dbReference type="PROSITE" id="PS00108">
    <property type="entry name" value="PROTEIN_KINASE_ST"/>
    <property type="match status" value="1"/>
</dbReference>
<evidence type="ECO:0000256" key="13">
    <source>
        <dbReference type="ARBA" id="ARBA00048679"/>
    </source>
</evidence>
<evidence type="ECO:0000313" key="19">
    <source>
        <dbReference type="Proteomes" id="UP000092462"/>
    </source>
</evidence>
<dbReference type="PROSITE" id="PS50011">
    <property type="entry name" value="PROTEIN_KINASE_DOM"/>
    <property type="match status" value="1"/>
</dbReference>
<dbReference type="SMART" id="SM00220">
    <property type="entry name" value="S_TKc"/>
    <property type="match status" value="1"/>
</dbReference>
<dbReference type="SUPFAM" id="SSF56112">
    <property type="entry name" value="Protein kinase-like (PK-like)"/>
    <property type="match status" value="1"/>
</dbReference>
<dbReference type="Proteomes" id="UP000092462">
    <property type="component" value="Unassembled WGS sequence"/>
</dbReference>
<dbReference type="GO" id="GO:0140694">
    <property type="term" value="P:membraneless organelle assembly"/>
    <property type="evidence" value="ECO:0007669"/>
    <property type="project" value="UniProtKB-ARBA"/>
</dbReference>
<keyword evidence="8" id="KW-0547">Nucleotide-binding</keyword>
<evidence type="ECO:0000256" key="2">
    <source>
        <dbReference type="ARBA" id="ARBA00004496"/>
    </source>
</evidence>
<dbReference type="InterPro" id="IPR000719">
    <property type="entry name" value="Prot_kinase_dom"/>
</dbReference>
<comment type="similarity">
    <text evidence="14">Belongs to the protein kinase superfamily. Ser/Thr protein kinase family. WNK subfamily.</text>
</comment>
<keyword evidence="10" id="KW-0067">ATP-binding</keyword>
<feature type="region of interest" description="Disordered" evidence="16">
    <location>
        <begin position="1"/>
        <end position="32"/>
    </location>
</feature>
<name>A0A1B0D7I7_PHLPP</name>
<evidence type="ECO:0000256" key="14">
    <source>
        <dbReference type="ARBA" id="ARBA00061662"/>
    </source>
</evidence>
<protein>
    <recommendedName>
        <fullName evidence="3">non-specific serine/threonine protein kinase</fullName>
        <ecNumber evidence="3">2.7.11.1</ecNumber>
    </recommendedName>
</protein>
<feature type="coiled-coil region" evidence="15">
    <location>
        <begin position="74"/>
        <end position="101"/>
    </location>
</feature>
<evidence type="ECO:0000256" key="9">
    <source>
        <dbReference type="ARBA" id="ARBA00022777"/>
    </source>
</evidence>
<dbReference type="GO" id="GO:0140693">
    <property type="term" value="F:molecular condensate scaffold activity"/>
    <property type="evidence" value="ECO:0007669"/>
    <property type="project" value="UniProtKB-ARBA"/>
</dbReference>
<dbReference type="EC" id="2.7.11.1" evidence="3"/>
<keyword evidence="19" id="KW-1185">Reference proteome</keyword>
<evidence type="ECO:0000256" key="8">
    <source>
        <dbReference type="ARBA" id="ARBA00022741"/>
    </source>
</evidence>
<keyword evidence="9" id="KW-0418">Kinase</keyword>
<organism evidence="18 19">
    <name type="scientific">Phlebotomus papatasi</name>
    <name type="common">Sandfly</name>
    <dbReference type="NCBI Taxonomy" id="29031"/>
    <lineage>
        <taxon>Eukaryota</taxon>
        <taxon>Metazoa</taxon>
        <taxon>Ecdysozoa</taxon>
        <taxon>Arthropoda</taxon>
        <taxon>Hexapoda</taxon>
        <taxon>Insecta</taxon>
        <taxon>Pterygota</taxon>
        <taxon>Neoptera</taxon>
        <taxon>Endopterygota</taxon>
        <taxon>Diptera</taxon>
        <taxon>Nematocera</taxon>
        <taxon>Psychodoidea</taxon>
        <taxon>Psychodidae</taxon>
        <taxon>Phlebotomus</taxon>
        <taxon>Phlebotomus</taxon>
    </lineage>
</organism>
<dbReference type="EMBL" id="AJVK01026939">
    <property type="status" value="NOT_ANNOTATED_CDS"/>
    <property type="molecule type" value="Genomic_DNA"/>
</dbReference>
<evidence type="ECO:0000256" key="10">
    <source>
        <dbReference type="ARBA" id="ARBA00022840"/>
    </source>
</evidence>
<evidence type="ECO:0000256" key="12">
    <source>
        <dbReference type="ARBA" id="ARBA00047899"/>
    </source>
</evidence>
<evidence type="ECO:0000256" key="7">
    <source>
        <dbReference type="ARBA" id="ARBA00022679"/>
    </source>
</evidence>
<dbReference type="Gene3D" id="3.30.200.20">
    <property type="entry name" value="Phosphorylase Kinase, domain 1"/>
    <property type="match status" value="1"/>
</dbReference>
<dbReference type="InterPro" id="IPR050588">
    <property type="entry name" value="WNK_Ser-Thr_kinase"/>
</dbReference>
<dbReference type="Pfam" id="PF00069">
    <property type="entry name" value="Pkinase"/>
    <property type="match status" value="1"/>
</dbReference>
<comment type="cofactor">
    <cofactor evidence="1">
        <name>Mg(2+)</name>
        <dbReference type="ChEBI" id="CHEBI:18420"/>
    </cofactor>
</comment>
<dbReference type="AlphaFoldDB" id="A0A1B0D7I7"/>
<comment type="subcellular location">
    <subcellularLocation>
        <location evidence="2">Cytoplasm</location>
    </subcellularLocation>
</comment>
<evidence type="ECO:0000256" key="3">
    <source>
        <dbReference type="ARBA" id="ARBA00012513"/>
    </source>
</evidence>
<dbReference type="Gene3D" id="1.10.510.10">
    <property type="entry name" value="Transferase(Phosphotransferase) domain 1"/>
    <property type="match status" value="1"/>
</dbReference>
<dbReference type="EnsemblMetazoa" id="PPAI003510-RA">
    <property type="protein sequence ID" value="PPAI003510-PA"/>
    <property type="gene ID" value="PPAI003510"/>
</dbReference>
<comment type="catalytic activity">
    <reaction evidence="13">
        <text>L-seryl-[protein] + ATP = O-phospho-L-seryl-[protein] + ADP + H(+)</text>
        <dbReference type="Rhea" id="RHEA:17989"/>
        <dbReference type="Rhea" id="RHEA-COMP:9863"/>
        <dbReference type="Rhea" id="RHEA-COMP:11604"/>
        <dbReference type="ChEBI" id="CHEBI:15378"/>
        <dbReference type="ChEBI" id="CHEBI:29999"/>
        <dbReference type="ChEBI" id="CHEBI:30616"/>
        <dbReference type="ChEBI" id="CHEBI:83421"/>
        <dbReference type="ChEBI" id="CHEBI:456216"/>
        <dbReference type="EC" id="2.7.11.1"/>
    </reaction>
</comment>
<evidence type="ECO:0000256" key="15">
    <source>
        <dbReference type="SAM" id="Coils"/>
    </source>
</evidence>
<accession>A0A1B0D7I7</accession>
<dbReference type="EMBL" id="AJVK01026940">
    <property type="status" value="NOT_ANNOTATED_CDS"/>
    <property type="molecule type" value="Genomic_DNA"/>
</dbReference>
<keyword evidence="4" id="KW-0217">Developmental protein</keyword>
<dbReference type="InterPro" id="IPR008271">
    <property type="entry name" value="Ser/Thr_kinase_AS"/>
</dbReference>
<evidence type="ECO:0000256" key="1">
    <source>
        <dbReference type="ARBA" id="ARBA00001946"/>
    </source>
</evidence>
<evidence type="ECO:0000256" key="6">
    <source>
        <dbReference type="ARBA" id="ARBA00022527"/>
    </source>
</evidence>
<reference evidence="18" key="1">
    <citation type="submission" date="2022-08" db="UniProtKB">
        <authorList>
            <consortium name="EnsemblMetazoa"/>
        </authorList>
    </citation>
    <scope>IDENTIFICATION</scope>
    <source>
        <strain evidence="18">Israel</strain>
    </source>
</reference>
<keyword evidence="5" id="KW-0963">Cytoplasm</keyword>
<evidence type="ECO:0000256" key="11">
    <source>
        <dbReference type="ARBA" id="ARBA00023054"/>
    </source>
</evidence>
<proteinExistence type="inferred from homology"/>
<evidence type="ECO:0000256" key="5">
    <source>
        <dbReference type="ARBA" id="ARBA00022490"/>
    </source>
</evidence>
<dbReference type="FunFam" id="1.10.510.10:FF:000006">
    <property type="entry name" value="Serine/threonine-protein kinase WNK1 isoform 2"/>
    <property type="match status" value="1"/>
</dbReference>
<dbReference type="GO" id="GO:0071474">
    <property type="term" value="P:cellular hyperosmotic response"/>
    <property type="evidence" value="ECO:0007669"/>
    <property type="project" value="UniProtKB-ARBA"/>
</dbReference>